<dbReference type="InterPro" id="IPR037235">
    <property type="entry name" value="TRCF-like_C_D7"/>
</dbReference>
<reference evidence="2" key="1">
    <citation type="journal article" date="2020" name="mSystems">
        <title>Genome- and Community-Level Interaction Insights into Carbon Utilization and Element Cycling Functions of Hydrothermarchaeota in Hydrothermal Sediment.</title>
        <authorList>
            <person name="Zhou Z."/>
            <person name="Liu Y."/>
            <person name="Xu W."/>
            <person name="Pan J."/>
            <person name="Luo Z.H."/>
            <person name="Li M."/>
        </authorList>
    </citation>
    <scope>NUCLEOTIDE SEQUENCE [LARGE SCALE GENOMIC DNA]</scope>
    <source>
        <strain evidence="2">SpSt-413</strain>
    </source>
</reference>
<dbReference type="SMART" id="SM00982">
    <property type="entry name" value="TRCF"/>
    <property type="match status" value="1"/>
</dbReference>
<proteinExistence type="predicted"/>
<dbReference type="Gene3D" id="3.90.1150.50">
    <property type="entry name" value="Transcription-repair-coupling factor, D7 domain"/>
    <property type="match status" value="1"/>
</dbReference>
<comment type="caution">
    <text evidence="2">The sequence shown here is derived from an EMBL/GenBank/DDBJ whole genome shotgun (WGS) entry which is preliminary data.</text>
</comment>
<evidence type="ECO:0000313" key="2">
    <source>
        <dbReference type="EMBL" id="HGG91927.1"/>
    </source>
</evidence>
<dbReference type="EMBL" id="DSRP01000216">
    <property type="protein sequence ID" value="HGG91927.1"/>
    <property type="molecule type" value="Genomic_DNA"/>
</dbReference>
<feature type="domain" description="Transcription-repair-coupling factor C-terminal" evidence="1">
    <location>
        <begin position="39"/>
        <end position="140"/>
    </location>
</feature>
<dbReference type="SUPFAM" id="SSF143517">
    <property type="entry name" value="TRCF domain-like"/>
    <property type="match status" value="1"/>
</dbReference>
<sequence length="180" mass="19698">MQSGHIGKIGLDLFLEMLDEEVRRLKGEPAREEVETELNLGIPARIPETYVPDAKERLRLYKSLTAAQEESQLAAVLADIKDRFGHAPEEVENFVAVLGLKRILTRLGVRKADILPAKVGLTWAEGSQAVSPEALIAWMSSRSRIAKLSPPARLELRLPLDKSPREALAFAAAELAGLGA</sequence>
<name>A0A7C4A8F2_9BACT</name>
<dbReference type="GO" id="GO:0006281">
    <property type="term" value="P:DNA repair"/>
    <property type="evidence" value="ECO:0007669"/>
    <property type="project" value="InterPro"/>
</dbReference>
<protein>
    <recommendedName>
        <fullName evidence="1">Transcription-repair-coupling factor C-terminal domain-containing protein</fullName>
    </recommendedName>
</protein>
<organism evidence="2">
    <name type="scientific">Fundidesulfovibrio putealis</name>
    <dbReference type="NCBI Taxonomy" id="270496"/>
    <lineage>
        <taxon>Bacteria</taxon>
        <taxon>Pseudomonadati</taxon>
        <taxon>Thermodesulfobacteriota</taxon>
        <taxon>Desulfovibrionia</taxon>
        <taxon>Desulfovibrionales</taxon>
        <taxon>Desulfovibrionaceae</taxon>
        <taxon>Fundidesulfovibrio</taxon>
    </lineage>
</organism>
<dbReference type="AlphaFoldDB" id="A0A7C4A8F2"/>
<dbReference type="InterPro" id="IPR005118">
    <property type="entry name" value="TRCF_C"/>
</dbReference>
<accession>A0A7C4A8F2</accession>
<gene>
    <name evidence="2" type="ORF">ENR59_03125</name>
</gene>
<evidence type="ECO:0000259" key="1">
    <source>
        <dbReference type="SMART" id="SM00982"/>
    </source>
</evidence>
<dbReference type="Pfam" id="PF03461">
    <property type="entry name" value="TRCF"/>
    <property type="match status" value="1"/>
</dbReference>